<keyword evidence="4" id="KW-1185">Reference proteome</keyword>
<protein>
    <submittedName>
        <fullName evidence="3">PRC-barrel</fullName>
    </submittedName>
</protein>
<dbReference type="InterPro" id="IPR011033">
    <property type="entry name" value="PRC_barrel-like_sf"/>
</dbReference>
<dbReference type="RefSeq" id="WP_011389264.1">
    <property type="nucleotide sequence ID" value="NC_007643.1"/>
</dbReference>
<evidence type="ECO:0000313" key="4">
    <source>
        <dbReference type="Proteomes" id="UP000001929"/>
    </source>
</evidence>
<dbReference type="HOGENOM" id="CLU_1401666_0_0_5"/>
<name>Q2RU84_RHORT</name>
<dbReference type="eggNOG" id="ENOG5033FWB">
    <property type="taxonomic scope" value="Bacteria"/>
</dbReference>
<evidence type="ECO:0000256" key="1">
    <source>
        <dbReference type="SAM" id="MobiDB-lite"/>
    </source>
</evidence>
<dbReference type="Gene3D" id="2.30.30.240">
    <property type="entry name" value="PRC-barrel domain"/>
    <property type="match status" value="1"/>
</dbReference>
<dbReference type="KEGG" id="rru:Rru_A1510"/>
<dbReference type="InterPro" id="IPR027275">
    <property type="entry name" value="PRC-brl_dom"/>
</dbReference>
<dbReference type="EnsemblBacteria" id="ABC22311">
    <property type="protein sequence ID" value="ABC22311"/>
    <property type="gene ID" value="Rru_A1510"/>
</dbReference>
<feature type="region of interest" description="Disordered" evidence="1">
    <location>
        <begin position="184"/>
        <end position="217"/>
    </location>
</feature>
<evidence type="ECO:0000313" key="3">
    <source>
        <dbReference type="EMBL" id="ABC22311.1"/>
    </source>
</evidence>
<organism evidence="3 4">
    <name type="scientific">Rhodospirillum rubrum (strain ATCC 11170 / ATH 1.1.1 / DSM 467 / LMG 4362 / NCIMB 8255 / S1)</name>
    <dbReference type="NCBI Taxonomy" id="269796"/>
    <lineage>
        <taxon>Bacteria</taxon>
        <taxon>Pseudomonadati</taxon>
        <taxon>Pseudomonadota</taxon>
        <taxon>Alphaproteobacteria</taxon>
        <taxon>Rhodospirillales</taxon>
        <taxon>Rhodospirillaceae</taxon>
        <taxon>Rhodospirillum</taxon>
    </lineage>
</organism>
<dbReference type="EMBL" id="CP000230">
    <property type="protein sequence ID" value="ABC22311.1"/>
    <property type="molecule type" value="Genomic_DNA"/>
</dbReference>
<reference evidence="3 4" key="1">
    <citation type="journal article" date="2011" name="Stand. Genomic Sci.">
        <title>Complete genome sequence of Rhodospirillum rubrum type strain (S1).</title>
        <authorList>
            <person name="Munk A.C."/>
            <person name="Copeland A."/>
            <person name="Lucas S."/>
            <person name="Lapidus A."/>
            <person name="Del Rio T.G."/>
            <person name="Barry K."/>
            <person name="Detter J.C."/>
            <person name="Hammon N."/>
            <person name="Israni S."/>
            <person name="Pitluck S."/>
            <person name="Brettin T."/>
            <person name="Bruce D."/>
            <person name="Han C."/>
            <person name="Tapia R."/>
            <person name="Gilna P."/>
            <person name="Schmutz J."/>
            <person name="Larimer F."/>
            <person name="Land M."/>
            <person name="Kyrpides N.C."/>
            <person name="Mavromatis K."/>
            <person name="Richardson P."/>
            <person name="Rohde M."/>
            <person name="Goker M."/>
            <person name="Klenk H.P."/>
            <person name="Zhang Y."/>
            <person name="Roberts G.P."/>
            <person name="Reslewic S."/>
            <person name="Schwartz D.C."/>
        </authorList>
    </citation>
    <scope>NUCLEOTIDE SEQUENCE [LARGE SCALE GENOMIC DNA]</scope>
    <source>
        <strain evidence="4">ATCC 11170 / ATH 1.1.1 / DSM 467 / LMG 4362 / NCIMB 8255 / S1</strain>
    </source>
</reference>
<dbReference type="Proteomes" id="UP000001929">
    <property type="component" value="Chromosome"/>
</dbReference>
<sequence length="217" mass="22480">MGGNLETLAGWSAPIATAIAAIMTASNLSARVTGWGFVVFTIGSLSWSVVGLTTGQTTLLMTNGFLTLVNMLGVWRWLGRQAHYEDIGQTAVSLSETSAAPTLVTAGALSGMSVHAEGGESVGTVVEAMLESDSGRLRFVVVGRGGVSGIGEALVAIDRGALRFHPDRIDLAMPASVFQALPEWAPGANPAGLEDPRPTGKVAGKPRSQDPRPDDKP</sequence>
<dbReference type="PATRIC" id="fig|269796.9.peg.1583"/>
<dbReference type="Pfam" id="PF05239">
    <property type="entry name" value="PRC"/>
    <property type="match status" value="1"/>
</dbReference>
<accession>Q2RU84</accession>
<dbReference type="AlphaFoldDB" id="Q2RU84"/>
<feature type="compositionally biased region" description="Basic and acidic residues" evidence="1">
    <location>
        <begin position="207"/>
        <end position="217"/>
    </location>
</feature>
<dbReference type="SUPFAM" id="SSF50346">
    <property type="entry name" value="PRC-barrel domain"/>
    <property type="match status" value="1"/>
</dbReference>
<gene>
    <name evidence="3" type="ordered locus">Rru_A1510</name>
</gene>
<evidence type="ECO:0000259" key="2">
    <source>
        <dbReference type="Pfam" id="PF05239"/>
    </source>
</evidence>
<feature type="domain" description="PRC-barrel" evidence="2">
    <location>
        <begin position="109"/>
        <end position="168"/>
    </location>
</feature>
<proteinExistence type="predicted"/>
<dbReference type="STRING" id="269796.Rru_A1510"/>